<dbReference type="RefSeq" id="WP_006973163.1">
    <property type="nucleotide sequence ID" value="NZ_ABCS01000042.1"/>
</dbReference>
<dbReference type="SUPFAM" id="SSF56784">
    <property type="entry name" value="HAD-like"/>
    <property type="match status" value="1"/>
</dbReference>
<evidence type="ECO:0000256" key="3">
    <source>
        <dbReference type="ARBA" id="ARBA00022842"/>
    </source>
</evidence>
<comment type="caution">
    <text evidence="4">The sequence shown here is derived from an EMBL/GenBank/DDBJ whole genome shotgun (WGS) entry which is preliminary data.</text>
</comment>
<keyword evidence="5" id="KW-1185">Reference proteome</keyword>
<gene>
    <name evidence="4" type="ORF">PPSIR1_13915</name>
</gene>
<dbReference type="OrthoDB" id="9778019at2"/>
<dbReference type="PANTHER" id="PTHR46470">
    <property type="entry name" value="N-ACYLNEURAMINATE-9-PHOSPHATASE"/>
    <property type="match status" value="1"/>
</dbReference>
<dbReference type="SFLD" id="SFLDS00003">
    <property type="entry name" value="Haloacid_Dehalogenase"/>
    <property type="match status" value="1"/>
</dbReference>
<dbReference type="Pfam" id="PF00702">
    <property type="entry name" value="Hydrolase"/>
    <property type="match status" value="1"/>
</dbReference>
<sequence>MPLPPTIRAVLVDLDGTLVDRDAALAAWLRRRAGVSASAELDALMGLDRDSGRDLVELSLALNASRPGLAPDPASLAARIRRELPAELRPDPAVRSALDALAEAGLPRVLVSNGGGPTQRAKLRAAGLELLTEARPITHRRRWWSRRSAPARPHLDAAFISGERGVAKPDPRLFGAALDHLGIPDSARAEVLMIGDAPREDIDGAAACGLATIWVADLAEPYPDDLRPPTLRCPDFPAAVRAIRQHLAAPSVD</sequence>
<dbReference type="STRING" id="391625.PPSIR1_13915"/>
<accession>A6G8W8</accession>
<dbReference type="GO" id="GO:0016787">
    <property type="term" value="F:hydrolase activity"/>
    <property type="evidence" value="ECO:0007669"/>
    <property type="project" value="UniProtKB-KW"/>
</dbReference>
<name>A6G8W8_9BACT</name>
<evidence type="ECO:0000256" key="1">
    <source>
        <dbReference type="ARBA" id="ARBA00001946"/>
    </source>
</evidence>
<reference evidence="4 5" key="1">
    <citation type="submission" date="2007-06" db="EMBL/GenBank/DDBJ databases">
        <authorList>
            <person name="Shimkets L."/>
            <person name="Ferriera S."/>
            <person name="Johnson J."/>
            <person name="Kravitz S."/>
            <person name="Beeson K."/>
            <person name="Sutton G."/>
            <person name="Rogers Y.-H."/>
            <person name="Friedman R."/>
            <person name="Frazier M."/>
            <person name="Venter J.C."/>
        </authorList>
    </citation>
    <scope>NUCLEOTIDE SEQUENCE [LARGE SCALE GENOMIC DNA]</scope>
    <source>
        <strain evidence="4 5">SIR-1</strain>
    </source>
</reference>
<organism evidence="4 5">
    <name type="scientific">Plesiocystis pacifica SIR-1</name>
    <dbReference type="NCBI Taxonomy" id="391625"/>
    <lineage>
        <taxon>Bacteria</taxon>
        <taxon>Pseudomonadati</taxon>
        <taxon>Myxococcota</taxon>
        <taxon>Polyangia</taxon>
        <taxon>Nannocystales</taxon>
        <taxon>Nannocystaceae</taxon>
        <taxon>Plesiocystis</taxon>
    </lineage>
</organism>
<dbReference type="SFLD" id="SFLDG01129">
    <property type="entry name" value="C1.5:_HAD__Beta-PGM__Phosphata"/>
    <property type="match status" value="1"/>
</dbReference>
<dbReference type="InterPro" id="IPR006439">
    <property type="entry name" value="HAD-SF_hydro_IA"/>
</dbReference>
<dbReference type="Gene3D" id="3.40.50.1000">
    <property type="entry name" value="HAD superfamily/HAD-like"/>
    <property type="match status" value="1"/>
</dbReference>
<dbReference type="Proteomes" id="UP000005801">
    <property type="component" value="Unassembled WGS sequence"/>
</dbReference>
<dbReference type="GO" id="GO:0044281">
    <property type="term" value="P:small molecule metabolic process"/>
    <property type="evidence" value="ECO:0007669"/>
    <property type="project" value="UniProtKB-ARBA"/>
</dbReference>
<evidence type="ECO:0000313" key="4">
    <source>
        <dbReference type="EMBL" id="EDM77654.1"/>
    </source>
</evidence>
<dbReference type="AlphaFoldDB" id="A6G8W8"/>
<keyword evidence="2 4" id="KW-0378">Hydrolase</keyword>
<dbReference type="eggNOG" id="COG1011">
    <property type="taxonomic scope" value="Bacteria"/>
</dbReference>
<dbReference type="EMBL" id="ABCS01000042">
    <property type="protein sequence ID" value="EDM77654.1"/>
    <property type="molecule type" value="Genomic_DNA"/>
</dbReference>
<keyword evidence="3" id="KW-0460">Magnesium</keyword>
<evidence type="ECO:0000256" key="2">
    <source>
        <dbReference type="ARBA" id="ARBA00022801"/>
    </source>
</evidence>
<proteinExistence type="predicted"/>
<evidence type="ECO:0000313" key="5">
    <source>
        <dbReference type="Proteomes" id="UP000005801"/>
    </source>
</evidence>
<comment type="cofactor">
    <cofactor evidence="1">
        <name>Mg(2+)</name>
        <dbReference type="ChEBI" id="CHEBI:18420"/>
    </cofactor>
</comment>
<dbReference type="NCBIfam" id="TIGR01549">
    <property type="entry name" value="HAD-SF-IA-v1"/>
    <property type="match status" value="1"/>
</dbReference>
<protein>
    <submittedName>
        <fullName evidence="4">HAD-superfamily hydrolase, subfamily IA, variant 1</fullName>
    </submittedName>
</protein>
<dbReference type="InterPro" id="IPR036412">
    <property type="entry name" value="HAD-like_sf"/>
</dbReference>
<dbReference type="InterPro" id="IPR023214">
    <property type="entry name" value="HAD_sf"/>
</dbReference>
<dbReference type="InterPro" id="IPR051400">
    <property type="entry name" value="HAD-like_hydrolase"/>
</dbReference>